<organism evidence="8 9">
    <name type="scientific">Forsythia ovata</name>
    <dbReference type="NCBI Taxonomy" id="205694"/>
    <lineage>
        <taxon>Eukaryota</taxon>
        <taxon>Viridiplantae</taxon>
        <taxon>Streptophyta</taxon>
        <taxon>Embryophyta</taxon>
        <taxon>Tracheophyta</taxon>
        <taxon>Spermatophyta</taxon>
        <taxon>Magnoliopsida</taxon>
        <taxon>eudicotyledons</taxon>
        <taxon>Gunneridae</taxon>
        <taxon>Pentapetalae</taxon>
        <taxon>asterids</taxon>
        <taxon>lamiids</taxon>
        <taxon>Lamiales</taxon>
        <taxon>Oleaceae</taxon>
        <taxon>Forsythieae</taxon>
        <taxon>Forsythia</taxon>
    </lineage>
</organism>
<dbReference type="Gene3D" id="2.40.330.10">
    <property type="entry name" value="DNA-binding pseudobarrel domain"/>
    <property type="match status" value="2"/>
</dbReference>
<evidence type="ECO:0000313" key="9">
    <source>
        <dbReference type="Proteomes" id="UP001604277"/>
    </source>
</evidence>
<dbReference type="InterPro" id="IPR050655">
    <property type="entry name" value="Plant_B3_domain"/>
</dbReference>
<dbReference type="Proteomes" id="UP001604277">
    <property type="component" value="Unassembled WGS sequence"/>
</dbReference>
<feature type="domain" description="TF-B3" evidence="6">
    <location>
        <begin position="210"/>
        <end position="308"/>
    </location>
</feature>
<evidence type="ECO:0000313" key="8">
    <source>
        <dbReference type="EMBL" id="KAL2469412.1"/>
    </source>
</evidence>
<dbReference type="InterPro" id="IPR003340">
    <property type="entry name" value="B3_DNA-bd"/>
</dbReference>
<dbReference type="InterPro" id="IPR015300">
    <property type="entry name" value="DNA-bd_pseudobarrel_sf"/>
</dbReference>
<dbReference type="PROSITE" id="PS50863">
    <property type="entry name" value="B3"/>
    <property type="match status" value="2"/>
</dbReference>
<dbReference type="GO" id="GO:0003677">
    <property type="term" value="F:DNA binding"/>
    <property type="evidence" value="ECO:0007669"/>
    <property type="project" value="UniProtKB-KW"/>
</dbReference>
<dbReference type="GO" id="GO:0005634">
    <property type="term" value="C:nucleus"/>
    <property type="evidence" value="ECO:0007669"/>
    <property type="project" value="UniProtKB-SubCell"/>
</dbReference>
<reference evidence="9" key="2">
    <citation type="submission" date="2024-07" db="EMBL/GenBank/DDBJ databases">
        <title>Two chromosome-level genome assemblies of Korean endemic species Abeliophyllum distichum and Forsythia ovata (Oleaceae).</title>
        <authorList>
            <person name="Jang H."/>
        </authorList>
    </citation>
    <scope>NUCLEOTIDE SEQUENCE [LARGE SCALE GENOMIC DNA]</scope>
</reference>
<dbReference type="AlphaFoldDB" id="A0ABD1PZR0"/>
<dbReference type="CDD" id="cd10017">
    <property type="entry name" value="B3_DNA"/>
    <property type="match status" value="2"/>
</dbReference>
<dbReference type="PANTHER" id="PTHR31920">
    <property type="entry name" value="B3 DOMAIN-CONTAINING"/>
    <property type="match status" value="1"/>
</dbReference>
<keyword evidence="9" id="KW-1185">Reference proteome</keyword>
<evidence type="ECO:0000256" key="2">
    <source>
        <dbReference type="ARBA" id="ARBA00023015"/>
    </source>
</evidence>
<evidence type="ECO:0000259" key="6">
    <source>
        <dbReference type="PROSITE" id="PS50863"/>
    </source>
</evidence>
<gene>
    <name evidence="7" type="ORF">Fot_49971</name>
    <name evidence="8" type="ORF">Fot_50988</name>
</gene>
<comment type="subcellular location">
    <subcellularLocation>
        <location evidence="1">Nucleus</location>
    </subcellularLocation>
</comment>
<dbReference type="Pfam" id="PF02362">
    <property type="entry name" value="B3"/>
    <property type="match status" value="2"/>
</dbReference>
<evidence type="ECO:0000256" key="5">
    <source>
        <dbReference type="ARBA" id="ARBA00023242"/>
    </source>
</evidence>
<keyword evidence="5" id="KW-0539">Nucleus</keyword>
<dbReference type="SMART" id="SM01019">
    <property type="entry name" value="B3"/>
    <property type="match status" value="2"/>
</dbReference>
<name>A0ABD1PZR0_9LAMI</name>
<dbReference type="EMBL" id="JBFOLJ010000016">
    <property type="protein sequence ID" value="KAL2468395.1"/>
    <property type="molecule type" value="Genomic_DNA"/>
</dbReference>
<dbReference type="SUPFAM" id="SSF101936">
    <property type="entry name" value="DNA-binding pseudobarrel domain"/>
    <property type="match status" value="2"/>
</dbReference>
<evidence type="ECO:0000256" key="4">
    <source>
        <dbReference type="ARBA" id="ARBA00023163"/>
    </source>
</evidence>
<proteinExistence type="predicted"/>
<feature type="domain" description="TF-B3" evidence="6">
    <location>
        <begin position="10"/>
        <end position="103"/>
    </location>
</feature>
<protein>
    <submittedName>
        <fullName evidence="8">B3 domain-containing transcription factor VRN1</fullName>
    </submittedName>
</protein>
<keyword evidence="4" id="KW-0804">Transcription</keyword>
<keyword evidence="3" id="KW-0238">DNA-binding</keyword>
<dbReference type="EMBL" id="JBFOLJ010000016">
    <property type="protein sequence ID" value="KAL2469412.1"/>
    <property type="molecule type" value="Genomic_DNA"/>
</dbReference>
<reference evidence="8" key="1">
    <citation type="submission" date="2024-07" db="EMBL/GenBank/DDBJ databases">
        <title>Two chromosome-level genome assemblies of Korean endemic species Abeliophyllum distichum and Forsythia ovata (Oleaceae).</title>
        <authorList>
            <person name="Mun J.H."/>
        </authorList>
    </citation>
    <scope>NUCLEOTIDE SEQUENCE</scope>
    <source>
        <strain evidence="8">KNKB202402200001</strain>
        <tissue evidence="8">Leaf</tissue>
    </source>
</reference>
<keyword evidence="2" id="KW-0805">Transcription regulation</keyword>
<evidence type="ECO:0000313" key="7">
    <source>
        <dbReference type="EMBL" id="KAL2468395.1"/>
    </source>
</evidence>
<dbReference type="PANTHER" id="PTHR31920:SF37">
    <property type="entry name" value="B3 DOMAIN-CONTAINING TRANSCRIPTION FACTOR VRN1"/>
    <property type="match status" value="1"/>
</dbReference>
<sequence length="319" mass="35989">MAYRSDLPTRFFQVILPTITAQQKLKLPDKYVEEFGHGLSDVVRLTDSIGGVWCVRLEKEEETIWFHHGWKKFYEDHSIKHGYFVVFKYRGNSSFKVHIFDLTATEVHSPTYNSRNFEETNYFPGYSIPERQEENEDNSLTILDSLPPKMVACSLKSPTPLRSVFLPTQDKNQSSCGNKRDLGKKVVHAAGTSSKKVVHAAGTSTPTNPSFTVEMKANLTPQWVIYVPAQFAKDNLPKAPKHIELHDSDGKKWRVHVNLRPGCHTVRTLSTGWAAFAMAKEIKVGDTCAFELIPGNKPALKVSVFHNNAGVPGHLRINR</sequence>
<comment type="caution">
    <text evidence="8">The sequence shown here is derived from an EMBL/GenBank/DDBJ whole genome shotgun (WGS) entry which is preliminary data.</text>
</comment>
<evidence type="ECO:0000256" key="1">
    <source>
        <dbReference type="ARBA" id="ARBA00004123"/>
    </source>
</evidence>
<accession>A0ABD1PZR0</accession>
<evidence type="ECO:0000256" key="3">
    <source>
        <dbReference type="ARBA" id="ARBA00023125"/>
    </source>
</evidence>